<evidence type="ECO:0000313" key="2">
    <source>
        <dbReference type="Proteomes" id="UP000199352"/>
    </source>
</evidence>
<dbReference type="AlphaFoldDB" id="A0A1H9F7X8"/>
<accession>A0A1H9F7X8</accession>
<organism evidence="1 2">
    <name type="scientific">Lentzea xinjiangensis</name>
    <dbReference type="NCBI Taxonomy" id="402600"/>
    <lineage>
        <taxon>Bacteria</taxon>
        <taxon>Bacillati</taxon>
        <taxon>Actinomycetota</taxon>
        <taxon>Actinomycetes</taxon>
        <taxon>Pseudonocardiales</taxon>
        <taxon>Pseudonocardiaceae</taxon>
        <taxon>Lentzea</taxon>
    </lineage>
</organism>
<gene>
    <name evidence="1" type="ORF">SAMN05216188_102821</name>
</gene>
<protein>
    <submittedName>
        <fullName evidence="1">Uncharacterized protein</fullName>
    </submittedName>
</protein>
<keyword evidence="2" id="KW-1185">Reference proteome</keyword>
<sequence>MVFLQVTHRFGVEGRKMTDGTIAHGLPGEGICAVPANGEGAAAARAARASSPPATG</sequence>
<proteinExistence type="predicted"/>
<reference evidence="2" key="1">
    <citation type="submission" date="2016-10" db="EMBL/GenBank/DDBJ databases">
        <authorList>
            <person name="Varghese N."/>
            <person name="Submissions S."/>
        </authorList>
    </citation>
    <scope>NUCLEOTIDE SEQUENCE [LARGE SCALE GENOMIC DNA]</scope>
    <source>
        <strain evidence="2">CGMCC 4.3525</strain>
    </source>
</reference>
<dbReference type="RefSeq" id="WP_177221008.1">
    <property type="nucleotide sequence ID" value="NZ_FOFR01000002.1"/>
</dbReference>
<evidence type="ECO:0000313" key="1">
    <source>
        <dbReference type="EMBL" id="SEQ34060.1"/>
    </source>
</evidence>
<dbReference type="EMBL" id="FOFR01000002">
    <property type="protein sequence ID" value="SEQ34060.1"/>
    <property type="molecule type" value="Genomic_DNA"/>
</dbReference>
<name>A0A1H9F7X8_9PSEU</name>
<dbReference type="Proteomes" id="UP000199352">
    <property type="component" value="Unassembled WGS sequence"/>
</dbReference>